<dbReference type="SUPFAM" id="SSF103612">
    <property type="entry name" value="SBT domain"/>
    <property type="match status" value="1"/>
</dbReference>
<feature type="region of interest" description="Disordered" evidence="9">
    <location>
        <begin position="125"/>
        <end position="155"/>
    </location>
</feature>
<dbReference type="GO" id="GO:0003677">
    <property type="term" value="F:DNA binding"/>
    <property type="evidence" value="ECO:0007669"/>
    <property type="project" value="UniProtKB-KW"/>
</dbReference>
<keyword evidence="10" id="KW-0812">Transmembrane</keyword>
<evidence type="ECO:0000313" key="12">
    <source>
        <dbReference type="EMBL" id="JAG95812.1"/>
    </source>
</evidence>
<evidence type="ECO:0000256" key="5">
    <source>
        <dbReference type="ARBA" id="ARBA00023125"/>
    </source>
</evidence>
<evidence type="ECO:0000256" key="9">
    <source>
        <dbReference type="SAM" id="MobiDB-lite"/>
    </source>
</evidence>
<feature type="region of interest" description="Disordered" evidence="9">
    <location>
        <begin position="486"/>
        <end position="514"/>
    </location>
</feature>
<evidence type="ECO:0000256" key="1">
    <source>
        <dbReference type="ARBA" id="ARBA00004123"/>
    </source>
</evidence>
<sequence>MEEQIGMSECEGEGFEQQQFCSVKSYNFMSKDKQVIEDDDHEWDANDWEWNSSLFTAKNLNIEKEKNYEMSVLSISSCLPETHNQNINNTTMDKRRKILTREEEEIAQEAACLTLKLGASEYSITNAEDEGEPDGGSGSKGGKRPRAAPASSHHHRPICQVDDCKADLNNAKDYHRRHKVCEMHAKATQALVGHHMQRFCQQCSRFHLLQEFDEGKRSCRRRLAGHNRRRRKTHPDAIVAGACLNDEHASVSLIISLLRVLSQIQTSNNSEHTSNQDLIVQLLKKLASSLDETNREAATHTTANWQDNILTCNGTSEIGKPCDSVRPQDARSSMINGLTVASSSRLGGVGPHPDAFQSSKVSSISGQEQTFCSTDMPQNVFNVQGSAQTTSKTVAPVYSHNSQERQQGFHQQLQFTAPLPHSVWQQPSEQTRFSVSNDFDLNCDNNASEELNLGSDGPSTLMLFSGQDSRSRQTTFFHSLVVSDIHQTSPPQISENSESGSDRSPSSSQGDGQDRTGRIVFKLFGKDPREIPQLLRSQILNWLAHSPSEMESYIRPGCIILTIYLRLSVSMWEKLDTGFKISLDKLLKGSDRGFWQTGWIFAQVGHRIAFISDGRVVFDAPSEFGNAPKVLSVTPIAITAGMKANIVVKGLNISSSTSKILCAFQGKHLVQESSTESVQEDSDSPCCGTGHFEECIQIQCQKFSWTPPTLNGRCFIEVESHDLRGSSFPVIIAEQDICAEVRTLEKYIEIPYKASHYDTRKNSYFEVKQKTEAIEFLHELGWLFQRSCSTHEPKLHVLPMTTFSPIRFKWLLEYATEQDWCAVVKKIMNIMFSSFAKSAEAKTILDEVGILHRAVRRNCRAMIEFLLAYAPDSVIENTVATPAKGDETFDSSDNFIFKPDMPGPAGLTPLHIAASMDNAEGVLDALTNDPCQIGAKAWINVRDQTGKTPEDYALLGGRHSYVELVHKKLEKRGTPKDVNIDIPKLLAAEQNRLKKPFSGSHSASQEGATEKGKVQGNKTDIELCHRIGQSAGQCSDHGKVKRLPSYCKLCNQQQFNKRRTSTLVYRPAMLSMVAIATVCVCVTLLLKGPPQVLFVMPPFRWEAIGYGPR</sequence>
<evidence type="ECO:0000256" key="3">
    <source>
        <dbReference type="ARBA" id="ARBA00022771"/>
    </source>
</evidence>
<dbReference type="Gene3D" id="1.25.40.20">
    <property type="entry name" value="Ankyrin repeat-containing domain"/>
    <property type="match status" value="1"/>
</dbReference>
<dbReference type="AlphaFoldDB" id="A0A0D6QW50"/>
<dbReference type="InterPro" id="IPR036893">
    <property type="entry name" value="SBP_sf"/>
</dbReference>
<feature type="compositionally biased region" description="Basic residues" evidence="9">
    <location>
        <begin position="141"/>
        <end position="155"/>
    </location>
</feature>
<keyword evidence="4" id="KW-0862">Zinc</keyword>
<dbReference type="PANTHER" id="PTHR31251:SF86">
    <property type="entry name" value="SQUAMOSA PROMOTER-BINDING-LIKE PROTEIN 1"/>
    <property type="match status" value="1"/>
</dbReference>
<organism evidence="12">
    <name type="scientific">Araucaria cunninghamii</name>
    <name type="common">Hoop pine</name>
    <name type="synonym">Moreton Bay pine</name>
    <dbReference type="NCBI Taxonomy" id="56994"/>
    <lineage>
        <taxon>Eukaryota</taxon>
        <taxon>Viridiplantae</taxon>
        <taxon>Streptophyta</taxon>
        <taxon>Embryophyta</taxon>
        <taxon>Tracheophyta</taxon>
        <taxon>Spermatophyta</taxon>
        <taxon>Pinopsida</taxon>
        <taxon>Pinidae</taxon>
        <taxon>Conifers II</taxon>
        <taxon>Araucariales</taxon>
        <taxon>Araucariaceae</taxon>
        <taxon>Araucaria</taxon>
    </lineage>
</organism>
<dbReference type="Pfam" id="PF26102">
    <property type="entry name" value="Ig_SPL7"/>
    <property type="match status" value="1"/>
</dbReference>
<keyword evidence="10" id="KW-0472">Membrane</keyword>
<dbReference type="InterPro" id="IPR004333">
    <property type="entry name" value="SBP_dom"/>
</dbReference>
<dbReference type="InterPro" id="IPR036770">
    <property type="entry name" value="Ankyrin_rpt-contain_sf"/>
</dbReference>
<keyword evidence="10" id="KW-1133">Transmembrane helix</keyword>
<evidence type="ECO:0000256" key="4">
    <source>
        <dbReference type="ARBA" id="ARBA00022833"/>
    </source>
</evidence>
<dbReference type="Pfam" id="PF03110">
    <property type="entry name" value="SBP"/>
    <property type="match status" value="1"/>
</dbReference>
<feature type="transmembrane region" description="Helical" evidence="10">
    <location>
        <begin position="1063"/>
        <end position="1086"/>
    </location>
</feature>
<feature type="compositionally biased region" description="Low complexity" evidence="9">
    <location>
        <begin position="494"/>
        <end position="511"/>
    </location>
</feature>
<dbReference type="FunFam" id="4.10.1100.10:FF:000001">
    <property type="entry name" value="Squamosa promoter-binding-like protein 14"/>
    <property type="match status" value="1"/>
</dbReference>
<evidence type="ECO:0000256" key="7">
    <source>
        <dbReference type="ARBA" id="ARBA00023242"/>
    </source>
</evidence>
<dbReference type="GO" id="GO:0008270">
    <property type="term" value="F:zinc ion binding"/>
    <property type="evidence" value="ECO:0007669"/>
    <property type="project" value="UniProtKB-KW"/>
</dbReference>
<keyword evidence="7" id="KW-0539">Nucleus</keyword>
<proteinExistence type="predicted"/>
<name>A0A0D6QW50_ARACU</name>
<dbReference type="EMBL" id="GCKF01039453">
    <property type="protein sequence ID" value="JAG95812.1"/>
    <property type="molecule type" value="Transcribed_RNA"/>
</dbReference>
<evidence type="ECO:0000256" key="8">
    <source>
        <dbReference type="PROSITE-ProRule" id="PRU00470"/>
    </source>
</evidence>
<evidence type="ECO:0000256" key="10">
    <source>
        <dbReference type="SAM" id="Phobius"/>
    </source>
</evidence>
<reference evidence="12" key="1">
    <citation type="submission" date="2015-03" db="EMBL/GenBank/DDBJ databases">
        <title>A transcriptome of Araucaria cunninghamii, an australian fine timber species.</title>
        <authorList>
            <person name="Jing Yi C.J.Y."/>
            <person name="Yin San L.Y.S."/>
            <person name="Abdul Karim S.S."/>
            <person name="Wan Azmi N.N."/>
            <person name="Hercus R.R."/>
            <person name="Croft L.L."/>
        </authorList>
    </citation>
    <scope>NUCLEOTIDE SEQUENCE</scope>
    <source>
        <strain evidence="12">MI0301</strain>
        <tissue evidence="12">Leaf</tissue>
    </source>
</reference>
<keyword evidence="5" id="KW-0238">DNA-binding</keyword>
<evidence type="ECO:0000256" key="2">
    <source>
        <dbReference type="ARBA" id="ARBA00022723"/>
    </source>
</evidence>
<dbReference type="InterPro" id="IPR044817">
    <property type="entry name" value="SBP-like"/>
</dbReference>
<evidence type="ECO:0000256" key="6">
    <source>
        <dbReference type="ARBA" id="ARBA00023163"/>
    </source>
</evidence>
<dbReference type="SUPFAM" id="SSF48403">
    <property type="entry name" value="Ankyrin repeat"/>
    <property type="match status" value="1"/>
</dbReference>
<keyword evidence="2" id="KW-0479">Metal-binding</keyword>
<dbReference type="Gene3D" id="4.10.1100.10">
    <property type="entry name" value="Transcription factor, SBP-box domain"/>
    <property type="match status" value="1"/>
</dbReference>
<comment type="subcellular location">
    <subcellularLocation>
        <location evidence="1">Nucleus</location>
    </subcellularLocation>
</comment>
<feature type="domain" description="SBP-type" evidence="11">
    <location>
        <begin position="156"/>
        <end position="233"/>
    </location>
</feature>
<dbReference type="PANTHER" id="PTHR31251">
    <property type="entry name" value="SQUAMOSA PROMOTER-BINDING-LIKE PROTEIN 4"/>
    <property type="match status" value="1"/>
</dbReference>
<dbReference type="GO" id="GO:0005634">
    <property type="term" value="C:nucleus"/>
    <property type="evidence" value="ECO:0007669"/>
    <property type="project" value="UniProtKB-SubCell"/>
</dbReference>
<accession>A0A0D6QW50</accession>
<dbReference type="PROSITE" id="PS51141">
    <property type="entry name" value="ZF_SBP"/>
    <property type="match status" value="1"/>
</dbReference>
<protein>
    <recommendedName>
        <fullName evidence="11">SBP-type domain-containing protein</fullName>
    </recommendedName>
</protein>
<keyword evidence="3 8" id="KW-0863">Zinc-finger</keyword>
<evidence type="ECO:0000259" key="11">
    <source>
        <dbReference type="PROSITE" id="PS51141"/>
    </source>
</evidence>
<keyword evidence="6" id="KW-0804">Transcription</keyword>